<name>A0A7W8C3T8_9BACT</name>
<dbReference type="Gene3D" id="1.10.10.10">
    <property type="entry name" value="Winged helix-like DNA-binding domain superfamily/Winged helix DNA-binding domain"/>
    <property type="match status" value="1"/>
</dbReference>
<keyword evidence="2" id="KW-1185">Reference proteome</keyword>
<evidence type="ECO:0000313" key="2">
    <source>
        <dbReference type="Proteomes" id="UP000539075"/>
    </source>
</evidence>
<dbReference type="SUPFAM" id="SSF46955">
    <property type="entry name" value="Putative DNA-binding domain"/>
    <property type="match status" value="1"/>
</dbReference>
<dbReference type="AlphaFoldDB" id="A0A7W8C3T8"/>
<proteinExistence type="predicted"/>
<dbReference type="RefSeq" id="WP_183719896.1">
    <property type="nucleotide sequence ID" value="NZ_JACHGO010000005.1"/>
</dbReference>
<accession>A0A7W8C3T8</accession>
<evidence type="ECO:0000313" key="1">
    <source>
        <dbReference type="EMBL" id="MBB5143937.1"/>
    </source>
</evidence>
<dbReference type="Proteomes" id="UP000539075">
    <property type="component" value="Unassembled WGS sequence"/>
</dbReference>
<gene>
    <name evidence="1" type="ORF">HNQ38_002037</name>
</gene>
<protein>
    <submittedName>
        <fullName evidence="1">Transposase</fullName>
    </submittedName>
</protein>
<dbReference type="InterPro" id="IPR009061">
    <property type="entry name" value="DNA-bd_dom_put_sf"/>
</dbReference>
<sequence length="75" mass="8561">MSMTTEQRQAQVSYVPKILRNMAEICEEMGVGEKTVKAWVQKGAPIAVEGDGRKVRYSAEMARLQAWRIIFLCRD</sequence>
<dbReference type="InterPro" id="IPR036388">
    <property type="entry name" value="WH-like_DNA-bd_sf"/>
</dbReference>
<organism evidence="1 2">
    <name type="scientific">Desulfovibrio intestinalis</name>
    <dbReference type="NCBI Taxonomy" id="58621"/>
    <lineage>
        <taxon>Bacteria</taxon>
        <taxon>Pseudomonadati</taxon>
        <taxon>Thermodesulfobacteriota</taxon>
        <taxon>Desulfovibrionia</taxon>
        <taxon>Desulfovibrionales</taxon>
        <taxon>Desulfovibrionaceae</taxon>
        <taxon>Desulfovibrio</taxon>
    </lineage>
</organism>
<comment type="caution">
    <text evidence="1">The sequence shown here is derived from an EMBL/GenBank/DDBJ whole genome shotgun (WGS) entry which is preliminary data.</text>
</comment>
<reference evidence="1 2" key="1">
    <citation type="submission" date="2020-08" db="EMBL/GenBank/DDBJ databases">
        <title>Genomic Encyclopedia of Type Strains, Phase IV (KMG-IV): sequencing the most valuable type-strain genomes for metagenomic binning, comparative biology and taxonomic classification.</title>
        <authorList>
            <person name="Goeker M."/>
        </authorList>
    </citation>
    <scope>NUCLEOTIDE SEQUENCE [LARGE SCALE GENOMIC DNA]</scope>
    <source>
        <strain evidence="1 2">DSM 11275</strain>
    </source>
</reference>
<dbReference type="EMBL" id="JACHGO010000005">
    <property type="protein sequence ID" value="MBB5143937.1"/>
    <property type="molecule type" value="Genomic_DNA"/>
</dbReference>